<proteinExistence type="predicted"/>
<name>A0A2C9UUI7_MANES</name>
<organism evidence="1">
    <name type="scientific">Manihot esculenta</name>
    <name type="common">Cassava</name>
    <name type="synonym">Jatropha manihot</name>
    <dbReference type="NCBI Taxonomy" id="3983"/>
    <lineage>
        <taxon>Eukaryota</taxon>
        <taxon>Viridiplantae</taxon>
        <taxon>Streptophyta</taxon>
        <taxon>Embryophyta</taxon>
        <taxon>Tracheophyta</taxon>
        <taxon>Spermatophyta</taxon>
        <taxon>Magnoliopsida</taxon>
        <taxon>eudicotyledons</taxon>
        <taxon>Gunneridae</taxon>
        <taxon>Pentapetalae</taxon>
        <taxon>rosids</taxon>
        <taxon>fabids</taxon>
        <taxon>Malpighiales</taxon>
        <taxon>Euphorbiaceae</taxon>
        <taxon>Crotonoideae</taxon>
        <taxon>Manihoteae</taxon>
        <taxon>Manihot</taxon>
    </lineage>
</organism>
<sequence>MTVPKIHSGMGFRNLRQFNLVLLARQRWHLLKYPDSLVAKVLKACYFWDYDFFQANVDHNHSQIWRSICAARVILVQGCRKLVRDGLTINIWPDP</sequence>
<reference evidence="1" key="1">
    <citation type="submission" date="2016-02" db="EMBL/GenBank/DDBJ databases">
        <title>WGS assembly of Manihot esculenta.</title>
        <authorList>
            <person name="Bredeson J.V."/>
            <person name="Prochnik S.E."/>
            <person name="Lyons J.B."/>
            <person name="Schmutz J."/>
            <person name="Grimwood J."/>
            <person name="Vrebalov J."/>
            <person name="Bart R.S."/>
            <person name="Amuge T."/>
            <person name="Ferguson M.E."/>
            <person name="Green R."/>
            <person name="Putnam N."/>
            <person name="Stites J."/>
            <person name="Rounsley S."/>
            <person name="Rokhsar D.S."/>
        </authorList>
    </citation>
    <scope>NUCLEOTIDE SEQUENCE [LARGE SCALE GENOMIC DNA]</scope>
    <source>
        <tissue evidence="1">Leaf</tissue>
    </source>
</reference>
<dbReference type="AlphaFoldDB" id="A0A2C9UUI7"/>
<dbReference type="EMBL" id="CM004398">
    <property type="protein sequence ID" value="OAY35105.1"/>
    <property type="molecule type" value="Genomic_DNA"/>
</dbReference>
<evidence type="ECO:0000313" key="1">
    <source>
        <dbReference type="EMBL" id="OAY35105.1"/>
    </source>
</evidence>
<gene>
    <name evidence="1" type="ORF">MANES_12G072700</name>
</gene>
<protein>
    <submittedName>
        <fullName evidence="1">Uncharacterized protein</fullName>
    </submittedName>
</protein>
<accession>A0A2C9UUI7</accession>